<dbReference type="EMBL" id="RBIQ01000007">
    <property type="protein sequence ID" value="RKR14481.1"/>
    <property type="molecule type" value="Genomic_DNA"/>
</dbReference>
<name>A0A495ECT4_9FLAO</name>
<dbReference type="InterPro" id="IPR011204">
    <property type="entry name" value="Virulence_RhuM-like"/>
</dbReference>
<keyword evidence="2" id="KW-1185">Reference proteome</keyword>
<dbReference type="PIRSF" id="PIRSF015268">
    <property type="entry name" value="Virulence_RhuM"/>
    <property type="match status" value="1"/>
</dbReference>
<accession>A0A495ECT4</accession>
<dbReference type="Proteomes" id="UP000269412">
    <property type="component" value="Unassembled WGS sequence"/>
</dbReference>
<comment type="caution">
    <text evidence="1">The sequence shown here is derived from an EMBL/GenBank/DDBJ whole genome shotgun (WGS) entry which is preliminary data.</text>
</comment>
<evidence type="ECO:0000313" key="2">
    <source>
        <dbReference type="Proteomes" id="UP000269412"/>
    </source>
</evidence>
<proteinExistence type="predicted"/>
<dbReference type="PANTHER" id="PTHR35810:SF1">
    <property type="entry name" value="CYTOPLASMIC PROTEIN"/>
    <property type="match status" value="1"/>
</dbReference>
<dbReference type="PANTHER" id="PTHR35810">
    <property type="entry name" value="CYTOPLASMIC PROTEIN-RELATED"/>
    <property type="match status" value="1"/>
</dbReference>
<reference evidence="1 2" key="1">
    <citation type="submission" date="2018-10" db="EMBL/GenBank/DDBJ databases">
        <title>Genomic Encyclopedia of Archaeal and Bacterial Type Strains, Phase II (KMG-II): from individual species to whole genera.</title>
        <authorList>
            <person name="Goeker M."/>
        </authorList>
    </citation>
    <scope>NUCLEOTIDE SEQUENCE [LARGE SCALE GENOMIC DNA]</scope>
    <source>
        <strain evidence="1 2">DSM 25230</strain>
    </source>
</reference>
<evidence type="ECO:0000313" key="1">
    <source>
        <dbReference type="EMBL" id="RKR14481.1"/>
    </source>
</evidence>
<dbReference type="OrthoDB" id="9802752at2"/>
<evidence type="ECO:0008006" key="3">
    <source>
        <dbReference type="Google" id="ProtNLM"/>
    </source>
</evidence>
<sequence length="361" mass="42287">MDNPDNIHSDFIFYQSNKGKVKISVAVDEERETIWVTQKSMAEIFDIDVSGITKHIKNIFETGELEEISNVQKMHIASSTKPVKFYNLDVIISVGYRVNSYKATQFRIWASSILKEYMVKGFALDDDRLKQGKNLFGKDYFDELLEKIRYIRNSERRFYLKLTDLFREGSIDYDKNASITKEFYATVQNKLHWAIHQHTAAELISKRADATKPFMGLTSYKNSETTGKVLKSDTEIAKNYLTQKEIDDLNRLVSMYLDFAENMAKRNKIMKMKDWNNRLNSFLQFNEYEILDNLGQIKSDVAKKMAHKEFEKFRIIQDSNYISDFEETISEIKATGNLPSPSHDRFSIKNYMKKMKDKDNK</sequence>
<dbReference type="RefSeq" id="WP_121063736.1">
    <property type="nucleotide sequence ID" value="NZ_RBIQ01000007.1"/>
</dbReference>
<protein>
    <recommendedName>
        <fullName evidence="3">Bro-N domain-containing protein</fullName>
    </recommendedName>
</protein>
<dbReference type="AlphaFoldDB" id="A0A495ECT4"/>
<dbReference type="Pfam" id="PF13310">
    <property type="entry name" value="Virulence_RhuM"/>
    <property type="match status" value="1"/>
</dbReference>
<gene>
    <name evidence="1" type="ORF">CLV91_0558</name>
</gene>
<organism evidence="1 2">
    <name type="scientific">Maribacter vaceletii</name>
    <dbReference type="NCBI Taxonomy" id="1206816"/>
    <lineage>
        <taxon>Bacteria</taxon>
        <taxon>Pseudomonadati</taxon>
        <taxon>Bacteroidota</taxon>
        <taxon>Flavobacteriia</taxon>
        <taxon>Flavobacteriales</taxon>
        <taxon>Flavobacteriaceae</taxon>
        <taxon>Maribacter</taxon>
    </lineage>
</organism>